<comment type="caution">
    <text evidence="2">The sequence shown here is derived from an EMBL/GenBank/DDBJ whole genome shotgun (WGS) entry which is preliminary data.</text>
</comment>
<evidence type="ECO:0000313" key="3">
    <source>
        <dbReference type="Proteomes" id="UP001601059"/>
    </source>
</evidence>
<sequence>MNNIIFLNQNVQVQHLLSSMITPELSMGKIFNILCELVSSLEDAISFMETVEDENHERIQSKQSALENAELLLKHLTKQYQEAEENGTYDDSYRICSDCKNVMTEGYCIDGGFEHYCSDACLEKNMTKVHYNYLYNNGEGDSYYTSWTE</sequence>
<organism evidence="2 3">
    <name type="scientific">Cytobacillus spartinae</name>
    <dbReference type="NCBI Taxonomy" id="3299023"/>
    <lineage>
        <taxon>Bacteria</taxon>
        <taxon>Bacillati</taxon>
        <taxon>Bacillota</taxon>
        <taxon>Bacilli</taxon>
        <taxon>Bacillales</taxon>
        <taxon>Bacillaceae</taxon>
        <taxon>Cytobacillus</taxon>
    </lineage>
</organism>
<dbReference type="RefSeq" id="WP_389364941.1">
    <property type="nucleotide sequence ID" value="NZ_JBIACK010000021.1"/>
</dbReference>
<reference evidence="2 3" key="1">
    <citation type="submission" date="2024-08" db="EMBL/GenBank/DDBJ databases">
        <title>Two novel Cytobacillus novel species.</title>
        <authorList>
            <person name="Liu G."/>
        </authorList>
    </citation>
    <scope>NUCLEOTIDE SEQUENCE [LARGE SCALE GENOMIC DNA]</scope>
    <source>
        <strain evidence="2 3">FJAT-54145</strain>
    </source>
</reference>
<dbReference type="EMBL" id="JBIACK010000021">
    <property type="protein sequence ID" value="MFE8703970.1"/>
    <property type="molecule type" value="Genomic_DNA"/>
</dbReference>
<protein>
    <submittedName>
        <fullName evidence="2">Uncharacterized protein</fullName>
    </submittedName>
</protein>
<keyword evidence="3" id="KW-1185">Reference proteome</keyword>
<feature type="coiled-coil region" evidence="1">
    <location>
        <begin position="59"/>
        <end position="86"/>
    </location>
</feature>
<keyword evidence="1" id="KW-0175">Coiled coil</keyword>
<evidence type="ECO:0000313" key="2">
    <source>
        <dbReference type="EMBL" id="MFE8703970.1"/>
    </source>
</evidence>
<name>A0ABW6KL65_9BACI</name>
<gene>
    <name evidence="2" type="ORF">ACFYKX_25690</name>
</gene>
<accession>A0ABW6KL65</accession>
<evidence type="ECO:0000256" key="1">
    <source>
        <dbReference type="SAM" id="Coils"/>
    </source>
</evidence>
<proteinExistence type="predicted"/>
<dbReference type="Proteomes" id="UP001601059">
    <property type="component" value="Unassembled WGS sequence"/>
</dbReference>